<keyword evidence="6" id="KW-1185">Reference proteome</keyword>
<keyword evidence="3" id="KW-0560">Oxidoreductase</keyword>
<dbReference type="SUPFAM" id="SSF51735">
    <property type="entry name" value="NAD(P)-binding Rossmann-fold domains"/>
    <property type="match status" value="1"/>
</dbReference>
<evidence type="ECO:0000256" key="1">
    <source>
        <dbReference type="ARBA" id="ARBA00005725"/>
    </source>
</evidence>
<evidence type="ECO:0000313" key="5">
    <source>
        <dbReference type="EMBL" id="EUN24002.1"/>
    </source>
</evidence>
<dbReference type="PANTHER" id="PTHR47706:SF4">
    <property type="entry name" value="NMRA-LIKE DOMAIN-CONTAINING PROTEIN"/>
    <property type="match status" value="1"/>
</dbReference>
<sequence>MGIVAVAGGTGQLGRTIVEEILNRGGQEVIILGRKAIPLMRYYITKANKNRQKDDAKAKEIGTRIVAIDYNNTSSIVSTLEENKVETVIAVLNLMGGIEPELALISAADQSKTTKRYIPSCWGVKCSPEIAAISPLDAAKLALLHAVEATSLDSTSVINGMFMDYYAPPGIKTHFPPLAFVLDMANNVAAIPGSGDVPVVFTYTFDVGRMAAALLTLPKWSKFYYIIGDRATWNQVIQMAEETKAVKFDVKHDSVEMLKKGQVTELPSHIHLYPFFPKEQLQGALSSLGVLFDNGGFDLKPAKGESLNEIFPEVKLTSMKDIIGAWKGK</sequence>
<accession>W7EIA6</accession>
<dbReference type="OrthoDB" id="10000533at2759"/>
<protein>
    <recommendedName>
        <fullName evidence="4">NmrA-like domain-containing protein</fullName>
    </recommendedName>
</protein>
<evidence type="ECO:0000313" key="6">
    <source>
        <dbReference type="Proteomes" id="UP000054337"/>
    </source>
</evidence>
<dbReference type="Gene3D" id="3.40.50.720">
    <property type="entry name" value="NAD(P)-binding Rossmann-like Domain"/>
    <property type="match status" value="1"/>
</dbReference>
<evidence type="ECO:0000256" key="3">
    <source>
        <dbReference type="ARBA" id="ARBA00023002"/>
    </source>
</evidence>
<dbReference type="AlphaFoldDB" id="W7EIA6"/>
<dbReference type="Gene3D" id="3.90.25.10">
    <property type="entry name" value="UDP-galactose 4-epimerase, domain 1"/>
    <property type="match status" value="1"/>
</dbReference>
<name>W7EIA6_BIPV3</name>
<evidence type="ECO:0000256" key="2">
    <source>
        <dbReference type="ARBA" id="ARBA00022857"/>
    </source>
</evidence>
<dbReference type="Proteomes" id="UP000054337">
    <property type="component" value="Unassembled WGS sequence"/>
</dbReference>
<evidence type="ECO:0000259" key="4">
    <source>
        <dbReference type="Pfam" id="PF05368"/>
    </source>
</evidence>
<reference evidence="5 6" key="1">
    <citation type="journal article" date="2013" name="PLoS Genet.">
        <title>Comparative genome structure, secondary metabolite, and effector coding capacity across Cochliobolus pathogens.</title>
        <authorList>
            <person name="Condon B.J."/>
            <person name="Leng Y."/>
            <person name="Wu D."/>
            <person name="Bushley K.E."/>
            <person name="Ohm R.A."/>
            <person name="Otillar R."/>
            <person name="Martin J."/>
            <person name="Schackwitz W."/>
            <person name="Grimwood J."/>
            <person name="MohdZainudin N."/>
            <person name="Xue C."/>
            <person name="Wang R."/>
            <person name="Manning V.A."/>
            <person name="Dhillon B."/>
            <person name="Tu Z.J."/>
            <person name="Steffenson B.J."/>
            <person name="Salamov A."/>
            <person name="Sun H."/>
            <person name="Lowry S."/>
            <person name="LaButti K."/>
            <person name="Han J."/>
            <person name="Copeland A."/>
            <person name="Lindquist E."/>
            <person name="Barry K."/>
            <person name="Schmutz J."/>
            <person name="Baker S.E."/>
            <person name="Ciuffetti L.M."/>
            <person name="Grigoriev I.V."/>
            <person name="Zhong S."/>
            <person name="Turgeon B.G."/>
        </authorList>
    </citation>
    <scope>NUCLEOTIDE SEQUENCE [LARGE SCALE GENOMIC DNA]</scope>
    <source>
        <strain evidence="5 6">FI3</strain>
    </source>
</reference>
<dbReference type="HOGENOM" id="CLU_044876_0_0_1"/>
<dbReference type="InterPro" id="IPR008030">
    <property type="entry name" value="NmrA-like"/>
</dbReference>
<dbReference type="GeneID" id="26249199"/>
<feature type="domain" description="NmrA-like" evidence="4">
    <location>
        <begin position="4"/>
        <end position="316"/>
    </location>
</feature>
<organism evidence="5 6">
    <name type="scientific">Bipolaris victoriae (strain FI3)</name>
    <name type="common">Victoria blight of oats agent</name>
    <name type="synonym">Cochliobolus victoriae</name>
    <dbReference type="NCBI Taxonomy" id="930091"/>
    <lineage>
        <taxon>Eukaryota</taxon>
        <taxon>Fungi</taxon>
        <taxon>Dikarya</taxon>
        <taxon>Ascomycota</taxon>
        <taxon>Pezizomycotina</taxon>
        <taxon>Dothideomycetes</taxon>
        <taxon>Pleosporomycetidae</taxon>
        <taxon>Pleosporales</taxon>
        <taxon>Pleosporineae</taxon>
        <taxon>Pleosporaceae</taxon>
        <taxon>Bipolaris</taxon>
    </lineage>
</organism>
<dbReference type="EMBL" id="KI968775">
    <property type="protein sequence ID" value="EUN24002.1"/>
    <property type="molecule type" value="Genomic_DNA"/>
</dbReference>
<dbReference type="InterPro" id="IPR036291">
    <property type="entry name" value="NAD(P)-bd_dom_sf"/>
</dbReference>
<dbReference type="Pfam" id="PF05368">
    <property type="entry name" value="NmrA"/>
    <property type="match status" value="1"/>
</dbReference>
<comment type="similarity">
    <text evidence="1">Belongs to the NmrA-type oxidoreductase family. Isoflavone reductase subfamily.</text>
</comment>
<dbReference type="RefSeq" id="XP_014553580.1">
    <property type="nucleotide sequence ID" value="XM_014698094.1"/>
</dbReference>
<proteinExistence type="inferred from homology"/>
<dbReference type="GO" id="GO:0016491">
    <property type="term" value="F:oxidoreductase activity"/>
    <property type="evidence" value="ECO:0007669"/>
    <property type="project" value="UniProtKB-KW"/>
</dbReference>
<gene>
    <name evidence="5" type="ORF">COCVIDRAFT_107261</name>
</gene>
<dbReference type="PANTHER" id="PTHR47706">
    <property type="entry name" value="NMRA-LIKE FAMILY PROTEIN"/>
    <property type="match status" value="1"/>
</dbReference>
<dbReference type="InterPro" id="IPR051609">
    <property type="entry name" value="NmrA/Isoflavone_reductase-like"/>
</dbReference>
<keyword evidence="2" id="KW-0521">NADP</keyword>